<feature type="region of interest" description="Disordered" evidence="1">
    <location>
        <begin position="57"/>
        <end position="100"/>
    </location>
</feature>
<dbReference type="AlphaFoldDB" id="A0A1Q9E6R8"/>
<evidence type="ECO:0000256" key="1">
    <source>
        <dbReference type="SAM" id="MobiDB-lite"/>
    </source>
</evidence>
<dbReference type="Proteomes" id="UP000186817">
    <property type="component" value="Unassembled WGS sequence"/>
</dbReference>
<feature type="region of interest" description="Disordered" evidence="1">
    <location>
        <begin position="243"/>
        <end position="264"/>
    </location>
</feature>
<protein>
    <submittedName>
        <fullName evidence="2">Uncharacterized protein</fullName>
    </submittedName>
</protein>
<evidence type="ECO:0000313" key="3">
    <source>
        <dbReference type="Proteomes" id="UP000186817"/>
    </source>
</evidence>
<sequence>MSLFFSHTPLYCQYERGPSAATAYVRAGGLGPGRKSAGRRSVEPAFILPDLMHGRFAGSNSDGVEGELEQRAGEGPLSCDSDDAAPARDSMTVRGVNSKLSSMPERKAIADDLYPARKGAGGRAGCSVVAERVKQTTTGAEPGRERQRKAQVAEEEHPELCGGDGDCCSVNRADCKAAGGVWPGLGQQQRSGAGSATLPAPETVSWLVVVTCLRWMSQLKGIVIAHAGVHCGGCNLPRRHCEQQPPPPGQNGGGRLWPQQCSTP</sequence>
<keyword evidence="3" id="KW-1185">Reference proteome</keyword>
<accession>A0A1Q9E6R8</accession>
<reference evidence="2 3" key="1">
    <citation type="submission" date="2016-02" db="EMBL/GenBank/DDBJ databases">
        <title>Genome analysis of coral dinoflagellate symbionts highlights evolutionary adaptations to a symbiotic lifestyle.</title>
        <authorList>
            <person name="Aranda M."/>
            <person name="Li Y."/>
            <person name="Liew Y.J."/>
            <person name="Baumgarten S."/>
            <person name="Simakov O."/>
            <person name="Wilson M."/>
            <person name="Piel J."/>
            <person name="Ashoor H."/>
            <person name="Bougouffa S."/>
            <person name="Bajic V.B."/>
            <person name="Ryu T."/>
            <person name="Ravasi T."/>
            <person name="Bayer T."/>
            <person name="Micklem G."/>
            <person name="Kim H."/>
            <person name="Bhak J."/>
            <person name="Lajeunesse T.C."/>
            <person name="Voolstra C.R."/>
        </authorList>
    </citation>
    <scope>NUCLEOTIDE SEQUENCE [LARGE SCALE GENOMIC DNA]</scope>
    <source>
        <strain evidence="2 3">CCMP2467</strain>
    </source>
</reference>
<proteinExistence type="predicted"/>
<gene>
    <name evidence="2" type="ORF">AK812_SmicGene13942</name>
</gene>
<evidence type="ECO:0000313" key="2">
    <source>
        <dbReference type="EMBL" id="OLQ03113.1"/>
    </source>
</evidence>
<comment type="caution">
    <text evidence="2">The sequence shown here is derived from an EMBL/GenBank/DDBJ whole genome shotgun (WGS) entry which is preliminary data.</text>
</comment>
<organism evidence="2 3">
    <name type="scientific">Symbiodinium microadriaticum</name>
    <name type="common">Dinoflagellate</name>
    <name type="synonym">Zooxanthella microadriatica</name>
    <dbReference type="NCBI Taxonomy" id="2951"/>
    <lineage>
        <taxon>Eukaryota</taxon>
        <taxon>Sar</taxon>
        <taxon>Alveolata</taxon>
        <taxon>Dinophyceae</taxon>
        <taxon>Suessiales</taxon>
        <taxon>Symbiodiniaceae</taxon>
        <taxon>Symbiodinium</taxon>
    </lineage>
</organism>
<dbReference type="EMBL" id="LSRX01000245">
    <property type="protein sequence ID" value="OLQ03113.1"/>
    <property type="molecule type" value="Genomic_DNA"/>
</dbReference>
<name>A0A1Q9E6R8_SYMMI</name>